<dbReference type="Pfam" id="PF13365">
    <property type="entry name" value="Trypsin_2"/>
    <property type="match status" value="1"/>
</dbReference>
<dbReference type="RefSeq" id="XP_012206306.1">
    <property type="nucleotide sequence ID" value="XM_012350916.1"/>
</dbReference>
<keyword evidence="4" id="KW-0720">Serine protease</keyword>
<dbReference type="OrthoDB" id="62371at2759"/>
<dbReference type="VEuPathDB" id="FungiDB:SPRG_11865"/>
<keyword evidence="3" id="KW-0378">Hydrolase</keyword>
<dbReference type="Proteomes" id="UP000030745">
    <property type="component" value="Unassembled WGS sequence"/>
</dbReference>
<dbReference type="SUPFAM" id="SSF50494">
    <property type="entry name" value="Trypsin-like serine proteases"/>
    <property type="match status" value="1"/>
</dbReference>
<dbReference type="GeneID" id="24133875"/>
<protein>
    <recommendedName>
        <fullName evidence="9">Serine protease</fullName>
    </recommendedName>
</protein>
<dbReference type="KEGG" id="spar:SPRG_11865"/>
<dbReference type="PANTHER" id="PTHR36234:SF5">
    <property type="entry name" value="LYSYL ENDOPEPTIDASE"/>
    <property type="match status" value="1"/>
</dbReference>
<dbReference type="Gene3D" id="2.40.10.10">
    <property type="entry name" value="Trypsin-like serine proteases"/>
    <property type="match status" value="2"/>
</dbReference>
<organism evidence="7 8">
    <name type="scientific">Saprolegnia parasitica (strain CBS 223.65)</name>
    <dbReference type="NCBI Taxonomy" id="695850"/>
    <lineage>
        <taxon>Eukaryota</taxon>
        <taxon>Sar</taxon>
        <taxon>Stramenopiles</taxon>
        <taxon>Oomycota</taxon>
        <taxon>Saprolegniomycetes</taxon>
        <taxon>Saprolegniales</taxon>
        <taxon>Saprolegniaceae</taxon>
        <taxon>Saprolegnia</taxon>
    </lineage>
</organism>
<name>A0A067BXK8_SAPPC</name>
<evidence type="ECO:0000256" key="2">
    <source>
        <dbReference type="ARBA" id="ARBA00022729"/>
    </source>
</evidence>
<dbReference type="GO" id="GO:0006508">
    <property type="term" value="P:proteolysis"/>
    <property type="evidence" value="ECO:0007669"/>
    <property type="project" value="UniProtKB-KW"/>
</dbReference>
<evidence type="ECO:0008006" key="9">
    <source>
        <dbReference type="Google" id="ProtNLM"/>
    </source>
</evidence>
<feature type="chain" id="PRO_5001637207" description="Serine protease" evidence="6">
    <location>
        <begin position="18"/>
        <end position="382"/>
    </location>
</feature>
<evidence type="ECO:0000256" key="5">
    <source>
        <dbReference type="ARBA" id="ARBA00023026"/>
    </source>
</evidence>
<keyword evidence="8" id="KW-1185">Reference proteome</keyword>
<keyword evidence="2 6" id="KW-0732">Signal</keyword>
<evidence type="ECO:0000313" key="8">
    <source>
        <dbReference type="Proteomes" id="UP000030745"/>
    </source>
</evidence>
<dbReference type="AlphaFoldDB" id="A0A067BXK8"/>
<dbReference type="InterPro" id="IPR009003">
    <property type="entry name" value="Peptidase_S1_PA"/>
</dbReference>
<evidence type="ECO:0000256" key="1">
    <source>
        <dbReference type="ARBA" id="ARBA00022670"/>
    </source>
</evidence>
<dbReference type="PROSITE" id="PS00673">
    <property type="entry name" value="V8_SER"/>
    <property type="match status" value="1"/>
</dbReference>
<keyword evidence="5" id="KW-0843">Virulence</keyword>
<proteinExistence type="predicted"/>
<dbReference type="OMA" id="TNVRASW"/>
<evidence type="ECO:0000256" key="6">
    <source>
        <dbReference type="SAM" id="SignalP"/>
    </source>
</evidence>
<sequence length="382" mass="39706">MLGAAKLLSLFSAAAVAQQCTGVEQGMYKIAEKTLVSVTYNGDAAFSQIFQKDGATFAAPHFKSVNVPANGKLTITSLDGKDSEVFKGGESATNVRASWASGKGVVVSYEAPSYTKSAVPVFELDEISFGKPTPLAESICGKDDSKPAPCYAADAAKTKSGKAVARLLIGGSGLCTGWLIGSEGHLMTNNHCIGSADDAADVQVELGAECATCEDPNNQKQLACKGEIVATSATFVVTDETADFALVKLNLKDGVDLKKYGYLQVRAEGPKLNEEIHILGHAVGWPKRFAVVVDSGKPGVVTNTSIPSCQPDEFGYELDTQGGNSGSPVFSTKDNVVVGIHNCGGCPDDGPNGGIKINKVVDILKAKNVLPKDAIAGDKPAC</sequence>
<dbReference type="PANTHER" id="PTHR36234">
    <property type="entry name" value="LYSYL ENDOPEPTIDASE"/>
    <property type="match status" value="1"/>
</dbReference>
<gene>
    <name evidence="7" type="ORF">SPRG_11865</name>
</gene>
<evidence type="ECO:0000256" key="3">
    <source>
        <dbReference type="ARBA" id="ARBA00022801"/>
    </source>
</evidence>
<dbReference type="InterPro" id="IPR043504">
    <property type="entry name" value="Peptidase_S1_PA_chymotrypsin"/>
</dbReference>
<dbReference type="EMBL" id="KK583259">
    <property type="protein sequence ID" value="KDO23018.1"/>
    <property type="molecule type" value="Genomic_DNA"/>
</dbReference>
<accession>A0A067BXK8</accession>
<reference evidence="7 8" key="1">
    <citation type="journal article" date="2013" name="PLoS Genet.">
        <title>Distinctive expansion of potential virulence genes in the genome of the oomycete fish pathogen Saprolegnia parasitica.</title>
        <authorList>
            <person name="Jiang R.H."/>
            <person name="de Bruijn I."/>
            <person name="Haas B.J."/>
            <person name="Belmonte R."/>
            <person name="Lobach L."/>
            <person name="Christie J."/>
            <person name="van den Ackerveken G."/>
            <person name="Bottin A."/>
            <person name="Bulone V."/>
            <person name="Diaz-Moreno S.M."/>
            <person name="Dumas B."/>
            <person name="Fan L."/>
            <person name="Gaulin E."/>
            <person name="Govers F."/>
            <person name="Grenville-Briggs L.J."/>
            <person name="Horner N.R."/>
            <person name="Levin J.Z."/>
            <person name="Mammella M."/>
            <person name="Meijer H.J."/>
            <person name="Morris P."/>
            <person name="Nusbaum C."/>
            <person name="Oome S."/>
            <person name="Phillips A.J."/>
            <person name="van Rooyen D."/>
            <person name="Rzeszutek E."/>
            <person name="Saraiva M."/>
            <person name="Secombes C.J."/>
            <person name="Seidl M.F."/>
            <person name="Snel B."/>
            <person name="Stassen J.H."/>
            <person name="Sykes S."/>
            <person name="Tripathy S."/>
            <person name="van den Berg H."/>
            <person name="Vega-Arreguin J.C."/>
            <person name="Wawra S."/>
            <person name="Young S.K."/>
            <person name="Zeng Q."/>
            <person name="Dieguez-Uribeondo J."/>
            <person name="Russ C."/>
            <person name="Tyler B.M."/>
            <person name="van West P."/>
        </authorList>
    </citation>
    <scope>NUCLEOTIDE SEQUENCE [LARGE SCALE GENOMIC DNA]</scope>
    <source>
        <strain evidence="7 8">CBS 223.65</strain>
    </source>
</reference>
<keyword evidence="1" id="KW-0645">Protease</keyword>
<evidence type="ECO:0000256" key="4">
    <source>
        <dbReference type="ARBA" id="ARBA00022825"/>
    </source>
</evidence>
<feature type="signal peptide" evidence="6">
    <location>
        <begin position="1"/>
        <end position="17"/>
    </location>
</feature>
<dbReference type="GO" id="GO:0008236">
    <property type="term" value="F:serine-type peptidase activity"/>
    <property type="evidence" value="ECO:0007669"/>
    <property type="project" value="UniProtKB-KW"/>
</dbReference>
<dbReference type="InterPro" id="IPR000126">
    <property type="entry name" value="V8_ser_AS"/>
</dbReference>
<evidence type="ECO:0000313" key="7">
    <source>
        <dbReference type="EMBL" id="KDO23018.1"/>
    </source>
</evidence>